<dbReference type="SMART" id="SM00064">
    <property type="entry name" value="FYVE"/>
    <property type="match status" value="1"/>
</dbReference>
<dbReference type="InterPro" id="IPR008942">
    <property type="entry name" value="ENTH_VHS"/>
</dbReference>
<keyword evidence="8" id="KW-0813">Transport</keyword>
<dbReference type="Pfam" id="PF12210">
    <property type="entry name" value="Hrs_helical"/>
    <property type="match status" value="2"/>
</dbReference>
<comment type="subcellular location">
    <subcellularLocation>
        <location evidence="8">Cytoplasm</location>
    </subcellularLocation>
    <subcellularLocation>
        <location evidence="1 8">Early endosome membrane</location>
        <topology evidence="1 8">Peripheral membrane protein</topology>
        <orientation evidence="1 8">Cytoplasmic side</orientation>
    </subcellularLocation>
    <subcellularLocation>
        <location evidence="8">Endosome</location>
        <location evidence="8">Multivesicular body membrane</location>
        <topology evidence="8">Peripheral membrane protein</topology>
    </subcellularLocation>
</comment>
<dbReference type="GO" id="GO:0032585">
    <property type="term" value="C:multivesicular body membrane"/>
    <property type="evidence" value="ECO:0007669"/>
    <property type="project" value="UniProtKB-SubCell"/>
</dbReference>
<dbReference type="GO" id="GO:0043130">
    <property type="term" value="F:ubiquitin binding"/>
    <property type="evidence" value="ECO:0007669"/>
    <property type="project" value="InterPro"/>
</dbReference>
<dbReference type="SMART" id="SM00288">
    <property type="entry name" value="VHS"/>
    <property type="match status" value="1"/>
</dbReference>
<feature type="compositionally biased region" description="Low complexity" evidence="11">
    <location>
        <begin position="329"/>
        <end position="350"/>
    </location>
</feature>
<evidence type="ECO:0000259" key="13">
    <source>
        <dbReference type="PROSITE" id="PS50179"/>
    </source>
</evidence>
<dbReference type="InterPro" id="IPR002014">
    <property type="entry name" value="VHS_dom"/>
</dbReference>
<dbReference type="InterPro" id="IPR017455">
    <property type="entry name" value="Znf_FYVE-rel"/>
</dbReference>
<dbReference type="InterPro" id="IPR003903">
    <property type="entry name" value="UIM_dom"/>
</dbReference>
<dbReference type="InterPro" id="IPR011011">
    <property type="entry name" value="Znf_FYVE_PHD"/>
</dbReference>
<dbReference type="AlphaFoldDB" id="G7PT48"/>
<dbReference type="FunFam" id="1.25.40.90:FF:000014">
    <property type="entry name" value="Hepatocyte growth factor-regulated tyrosine kinase substrate"/>
    <property type="match status" value="1"/>
</dbReference>
<dbReference type="InterPro" id="IPR017073">
    <property type="entry name" value="HGS/VPS27"/>
</dbReference>
<keyword evidence="8" id="KW-0472">Membrane</keyword>
<dbReference type="GO" id="GO:0032456">
    <property type="term" value="P:endocytic recycling"/>
    <property type="evidence" value="ECO:0007669"/>
    <property type="project" value="TreeGrafter"/>
</dbReference>
<dbReference type="GO" id="GO:0019904">
    <property type="term" value="F:protein domain specific binding"/>
    <property type="evidence" value="ECO:0007669"/>
    <property type="project" value="UniProtKB-UniRule"/>
</dbReference>
<reference evidence="14" key="1">
    <citation type="journal article" date="2011" name="Nat. Biotechnol.">
        <title>Genome sequencing and comparison of two nonhuman primate animal models, the cynomolgus and Chinese rhesus macaques.</title>
        <authorList>
            <person name="Yan G."/>
            <person name="Zhang G."/>
            <person name="Fang X."/>
            <person name="Zhang Y."/>
            <person name="Li C."/>
            <person name="Ling F."/>
            <person name="Cooper D.N."/>
            <person name="Li Q."/>
            <person name="Li Y."/>
            <person name="van Gool A.J."/>
            <person name="Du H."/>
            <person name="Chen J."/>
            <person name="Chen R."/>
            <person name="Zhang P."/>
            <person name="Huang Z."/>
            <person name="Thompson J.R."/>
            <person name="Meng Y."/>
            <person name="Bai Y."/>
            <person name="Wang J."/>
            <person name="Zhuo M."/>
            <person name="Wang T."/>
            <person name="Huang Y."/>
            <person name="Wei L."/>
            <person name="Li J."/>
            <person name="Wang Z."/>
            <person name="Hu H."/>
            <person name="Yang P."/>
            <person name="Le L."/>
            <person name="Stenson P.D."/>
            <person name="Li B."/>
            <person name="Liu X."/>
            <person name="Ball E.V."/>
            <person name="An N."/>
            <person name="Huang Q."/>
            <person name="Zhang Y."/>
            <person name="Fan W."/>
            <person name="Zhang X."/>
            <person name="Li Y."/>
            <person name="Wang W."/>
            <person name="Katze M.G."/>
            <person name="Su B."/>
            <person name="Nielsen R."/>
            <person name="Yang H."/>
            <person name="Wang J."/>
            <person name="Wang X."/>
            <person name="Wang J."/>
        </authorList>
    </citation>
    <scope>NUCLEOTIDE SEQUENCE [LARGE SCALE GENOMIC DNA]</scope>
    <source>
        <strain evidence="14">CE-4</strain>
    </source>
</reference>
<feature type="region of interest" description="Disordered" evidence="11">
    <location>
        <begin position="777"/>
        <end position="836"/>
    </location>
</feature>
<dbReference type="Pfam" id="PF00790">
    <property type="entry name" value="VHS"/>
    <property type="match status" value="1"/>
</dbReference>
<evidence type="ECO:0000256" key="11">
    <source>
        <dbReference type="SAM" id="MobiDB-lite"/>
    </source>
</evidence>
<accession>G7PT48</accession>
<evidence type="ECO:0000256" key="8">
    <source>
        <dbReference type="PIRNR" id="PIRNR036956"/>
    </source>
</evidence>
<dbReference type="Pfam" id="PF01363">
    <property type="entry name" value="FYVE"/>
    <property type="match status" value="1"/>
</dbReference>
<dbReference type="GO" id="GO:0015031">
    <property type="term" value="P:protein transport"/>
    <property type="evidence" value="ECO:0007669"/>
    <property type="project" value="UniProtKB-KW"/>
</dbReference>
<keyword evidence="8" id="KW-0967">Endosome</keyword>
<keyword evidence="5" id="KW-0479">Metal-binding</keyword>
<dbReference type="PROSITE" id="PS50179">
    <property type="entry name" value="VHS"/>
    <property type="match status" value="1"/>
</dbReference>
<dbReference type="PANTHER" id="PTHR46275">
    <property type="entry name" value="HEPATOCYTE GROWTH FACTOR-REGULATED TYROSINE KINASE SUBSTRATE"/>
    <property type="match status" value="1"/>
</dbReference>
<keyword evidence="7" id="KW-0862">Zinc</keyword>
<dbReference type="GO" id="GO:0031623">
    <property type="term" value="P:receptor internalization"/>
    <property type="evidence" value="ECO:0007669"/>
    <property type="project" value="TreeGrafter"/>
</dbReference>
<dbReference type="InterPro" id="IPR024641">
    <property type="entry name" value="HRS_helical"/>
</dbReference>
<evidence type="ECO:0000256" key="10">
    <source>
        <dbReference type="SAM" id="Coils"/>
    </source>
</evidence>
<dbReference type="SUPFAM" id="SSF48464">
    <property type="entry name" value="ENTH/VHS domain"/>
    <property type="match status" value="1"/>
</dbReference>
<evidence type="ECO:0000256" key="6">
    <source>
        <dbReference type="ARBA" id="ARBA00022771"/>
    </source>
</evidence>
<evidence type="ECO:0000313" key="14">
    <source>
        <dbReference type="EMBL" id="EHH58422.1"/>
    </source>
</evidence>
<feature type="coiled-coil region" evidence="10">
    <location>
        <begin position="547"/>
        <end position="630"/>
    </location>
</feature>
<sequence>MGRGSGTFERLLDKATSQLLLETDWESILQICDLIRQGDTQAKYAVNSIKKKVNDKNPHVALYALEVMESVVKNCGQTVHDEVANKQTMEELKDLLKRQVEVNVRNKILYLIQAWAHAFRNEPKYKVVQDTYQIMKVEGHVFPEFKESDAMFAAERAPDWVDAEECHRCRVQFGVMTRKHHCRACGQIFCGKCSSKYSTIPKFGIEKEVRVCEPCYEQLNRKAEGKATSTTELPPEYLTSPLSQQSQLPPKRDETALQEEEELQLALALSQSEAEEKERLVSRVGRGSLRKGPAALDVLRWDQRGISYTRVMPLLILAQRQKSTYTSYPKAEPTPSASSAPPASSLYSSPVNSSAPLAEDIDPELARYLNRNYWEKKQEEARKSPTPSAPVPLTEPAAQPGEGHAAPATVVEPPFHNGESEESHEQFLKALQNAVTTFVNRMKSNHMRGRSITNDSAVLSLFQSINGMHPQLLELLNQLDERRRRCPCHGSLAGGQQVLAQCLQSPLQKVGHRAACLRVCSTQELLGTVPERSGLLCRLPTVYYEGLQDKLAQIRDARGALSALREEHREKLRRAAEEAERQRQIQLAQKLEIMRQKKQEYLEVQRQLAIQRLQEQEKERQLRLEQQKQTVQMRAQMPAFPLPYAQLQAMPAAGGVLYQPSGPASFPSTFSPAGSVEGSPMHGVYMSQPAPAAGPYASMPGTAADPSMVSAYMYPAGATGAQAAPQAQAGPTASPAYSSYQPTPTAGYQSSTMGYMGSQSVSMGYQPYNMQNLMTTLPSQDASLPPQQPYIAGQQPMYQQMASSGGPPQQQPPVAQQPQAQGPPAQGSEAQLISFD</sequence>
<feature type="region of interest" description="Disordered" evidence="11">
    <location>
        <begin position="223"/>
        <end position="261"/>
    </location>
</feature>
<dbReference type="Gene3D" id="3.30.40.10">
    <property type="entry name" value="Zinc/RING finger domain, C3HC4 (zinc finger)"/>
    <property type="match status" value="1"/>
</dbReference>
<dbReference type="Gene3D" id="1.20.5.1940">
    <property type="match status" value="1"/>
</dbReference>
<dbReference type="PROSITE" id="PS50178">
    <property type="entry name" value="ZF_FYVE"/>
    <property type="match status" value="1"/>
</dbReference>
<evidence type="ECO:0000256" key="9">
    <source>
        <dbReference type="PROSITE-ProRule" id="PRU00091"/>
    </source>
</evidence>
<feature type="region of interest" description="Disordered" evidence="11">
    <location>
        <begin position="327"/>
        <end position="358"/>
    </location>
</feature>
<evidence type="ECO:0000256" key="3">
    <source>
        <dbReference type="ARBA" id="ARBA00022490"/>
    </source>
</evidence>
<dbReference type="GO" id="GO:0008270">
    <property type="term" value="F:zinc ion binding"/>
    <property type="evidence" value="ECO:0007669"/>
    <property type="project" value="UniProtKB-KW"/>
</dbReference>
<dbReference type="CDD" id="cd15720">
    <property type="entry name" value="FYVE_Hrs"/>
    <property type="match status" value="1"/>
</dbReference>
<evidence type="ECO:0000256" key="4">
    <source>
        <dbReference type="ARBA" id="ARBA00022553"/>
    </source>
</evidence>
<dbReference type="Gene3D" id="1.25.40.90">
    <property type="match status" value="1"/>
</dbReference>
<dbReference type="SUPFAM" id="SSF57903">
    <property type="entry name" value="FYVE/PHD zinc finger"/>
    <property type="match status" value="1"/>
</dbReference>
<evidence type="ECO:0000256" key="1">
    <source>
        <dbReference type="ARBA" id="ARBA00004469"/>
    </source>
</evidence>
<feature type="domain" description="VHS" evidence="13">
    <location>
        <begin position="15"/>
        <end position="143"/>
    </location>
</feature>
<keyword evidence="3 8" id="KW-0963">Cytoplasm</keyword>
<dbReference type="CDD" id="cd03569">
    <property type="entry name" value="VHS_Hrs"/>
    <property type="match status" value="1"/>
</dbReference>
<evidence type="ECO:0000256" key="2">
    <source>
        <dbReference type="ARBA" id="ARBA00015450"/>
    </source>
</evidence>
<dbReference type="GO" id="GO:0031901">
    <property type="term" value="C:early endosome membrane"/>
    <property type="evidence" value="ECO:0007669"/>
    <property type="project" value="UniProtKB-SubCell"/>
</dbReference>
<dbReference type="CDD" id="cd21387">
    <property type="entry name" value="GAT_Hrs"/>
    <property type="match status" value="1"/>
</dbReference>
<comment type="function">
    <text evidence="8">Involved in intracellular signal transduction mediated by cytokines and growth factors. When associated with STAM, it suppresses DNA signaling upon stimulation by IL-2 and GM-CSF. Could be a direct effector of PI3-kinase in vesicular pathway via early endosomes and may regulate trafficking to early and late endosomes by recruiting clathrin. May concentrate ubiquitinated receptors within clathrin-coated regions. Involved in down-regulation of receptor tyrosine kinase via multivesicular body (MVBs) when complexed with STAM (ESCRT-0 complex). The ESCRT-0 complex binds ubiquitin and acts as sorting machinery that recognizes ubiquitinated receptors and transfers them to further sequential lysosomal sorting/trafficking processes. May contribute to the efficient recruitment of SMADs to the activin receptor complex. Involved in receptor recycling via its association with the CART complex, a multiprotein complex required for efficient transferrin receptor recycling but not for EGFR degradation.</text>
</comment>
<evidence type="ECO:0000256" key="5">
    <source>
        <dbReference type="ARBA" id="ARBA00022723"/>
    </source>
</evidence>
<gene>
    <name evidence="14" type="ORF">EGM_08273</name>
</gene>
<evidence type="ECO:0000259" key="12">
    <source>
        <dbReference type="PROSITE" id="PS50178"/>
    </source>
</evidence>
<dbReference type="EMBL" id="CM001291">
    <property type="protein sequence ID" value="EHH58422.1"/>
    <property type="molecule type" value="Genomic_DNA"/>
</dbReference>
<organism>
    <name type="scientific">Macaca fascicularis</name>
    <name type="common">Crab-eating macaque</name>
    <name type="synonym">Cynomolgus monkey</name>
    <dbReference type="NCBI Taxonomy" id="9541"/>
    <lineage>
        <taxon>Eukaryota</taxon>
        <taxon>Metazoa</taxon>
        <taxon>Chordata</taxon>
        <taxon>Craniata</taxon>
        <taxon>Vertebrata</taxon>
        <taxon>Euteleostomi</taxon>
        <taxon>Mammalia</taxon>
        <taxon>Eutheria</taxon>
        <taxon>Euarchontoglires</taxon>
        <taxon>Primates</taxon>
        <taxon>Haplorrhini</taxon>
        <taxon>Catarrhini</taxon>
        <taxon>Cercopithecidae</taxon>
        <taxon>Cercopithecinae</taxon>
        <taxon>Macaca</taxon>
    </lineage>
</organism>
<dbReference type="PIRSF" id="PIRSF036956">
    <property type="entry name" value="Hrs_Vps27"/>
    <property type="match status" value="1"/>
</dbReference>
<dbReference type="PANTHER" id="PTHR46275:SF1">
    <property type="entry name" value="HEPATOCYTE GROWTH FACTOR-REGULATED TYROSINE KINASE SUBSTRATE"/>
    <property type="match status" value="1"/>
</dbReference>
<evidence type="ECO:0000256" key="7">
    <source>
        <dbReference type="ARBA" id="ARBA00022833"/>
    </source>
</evidence>
<keyword evidence="8" id="KW-0653">Protein transport</keyword>
<dbReference type="PROSITE" id="PS50330">
    <property type="entry name" value="UIM"/>
    <property type="match status" value="1"/>
</dbReference>
<name>G7PT48_MACFA</name>
<keyword evidence="6 9" id="KW-0863">Zinc-finger</keyword>
<dbReference type="FunFam" id="3.30.40.10:FF:000028">
    <property type="entry name" value="Putative hepatocyte growth factor-regulated tyrosine kinase substrate"/>
    <property type="match status" value="1"/>
</dbReference>
<feature type="region of interest" description="Disordered" evidence="11">
    <location>
        <begin position="377"/>
        <end position="422"/>
    </location>
</feature>
<feature type="compositionally biased region" description="Low complexity" evidence="11">
    <location>
        <begin position="799"/>
        <end position="836"/>
    </location>
</feature>
<proteinExistence type="predicted"/>
<keyword evidence="4" id="KW-0597">Phosphoprotein</keyword>
<dbReference type="InterPro" id="IPR013083">
    <property type="entry name" value="Znf_RING/FYVE/PHD"/>
</dbReference>
<dbReference type="GO" id="GO:0035091">
    <property type="term" value="F:phosphatidylinositol binding"/>
    <property type="evidence" value="ECO:0007669"/>
    <property type="project" value="InterPro"/>
</dbReference>
<feature type="domain" description="FYVE-type" evidence="12">
    <location>
        <begin position="160"/>
        <end position="220"/>
    </location>
</feature>
<dbReference type="InterPro" id="IPR000306">
    <property type="entry name" value="Znf_FYVE"/>
</dbReference>
<dbReference type="Proteomes" id="UP000009130">
    <property type="component" value="Chromosome 16"/>
</dbReference>
<protein>
    <recommendedName>
        <fullName evidence="2 8">Hepatocyte growth factor-regulated tyrosine kinase substrate</fullName>
    </recommendedName>
</protein>
<keyword evidence="10" id="KW-0175">Coiled coil</keyword>